<evidence type="ECO:0000313" key="1">
    <source>
        <dbReference type="EMBL" id="OQR71295.1"/>
    </source>
</evidence>
<gene>
    <name evidence="1" type="ORF">BIW11_03996</name>
</gene>
<dbReference type="OrthoDB" id="9975421at2759"/>
<dbReference type="AlphaFoldDB" id="A0A1V9XCJ9"/>
<proteinExistence type="predicted"/>
<reference evidence="1 2" key="1">
    <citation type="journal article" date="2017" name="Gigascience">
        <title>Draft genome of the honey bee ectoparasitic mite, Tropilaelaps mercedesae, is shaped by the parasitic life history.</title>
        <authorList>
            <person name="Dong X."/>
            <person name="Armstrong S.D."/>
            <person name="Xia D."/>
            <person name="Makepeace B.L."/>
            <person name="Darby A.C."/>
            <person name="Kadowaki T."/>
        </authorList>
    </citation>
    <scope>NUCLEOTIDE SEQUENCE [LARGE SCALE GENOMIC DNA]</scope>
    <source>
        <strain evidence="1">Wuxi-XJTLU</strain>
    </source>
</reference>
<keyword evidence="2" id="KW-1185">Reference proteome</keyword>
<sequence length="40" mass="4573">MAEKAGERVQKAIENVVNELDKSKLRRMQTTNETAVKCPR</sequence>
<organism evidence="1 2">
    <name type="scientific">Tropilaelaps mercedesae</name>
    <dbReference type="NCBI Taxonomy" id="418985"/>
    <lineage>
        <taxon>Eukaryota</taxon>
        <taxon>Metazoa</taxon>
        <taxon>Ecdysozoa</taxon>
        <taxon>Arthropoda</taxon>
        <taxon>Chelicerata</taxon>
        <taxon>Arachnida</taxon>
        <taxon>Acari</taxon>
        <taxon>Parasitiformes</taxon>
        <taxon>Mesostigmata</taxon>
        <taxon>Gamasina</taxon>
        <taxon>Dermanyssoidea</taxon>
        <taxon>Laelapidae</taxon>
        <taxon>Tropilaelaps</taxon>
    </lineage>
</organism>
<comment type="caution">
    <text evidence="1">The sequence shown here is derived from an EMBL/GenBank/DDBJ whole genome shotgun (WGS) entry which is preliminary data.</text>
</comment>
<dbReference type="Proteomes" id="UP000192247">
    <property type="component" value="Unassembled WGS sequence"/>
</dbReference>
<name>A0A1V9XCJ9_9ACAR</name>
<evidence type="ECO:0000313" key="2">
    <source>
        <dbReference type="Proteomes" id="UP000192247"/>
    </source>
</evidence>
<dbReference type="InParanoid" id="A0A1V9XCJ9"/>
<dbReference type="EMBL" id="MNPL01014979">
    <property type="protein sequence ID" value="OQR71295.1"/>
    <property type="molecule type" value="Genomic_DNA"/>
</dbReference>
<accession>A0A1V9XCJ9</accession>
<protein>
    <submittedName>
        <fullName evidence="1">Uncharacterized protein</fullName>
    </submittedName>
</protein>